<comment type="caution">
    <text evidence="2">The sequence shown here is derived from an EMBL/GenBank/DDBJ whole genome shotgun (WGS) entry which is preliminary data.</text>
</comment>
<evidence type="ECO:0008006" key="4">
    <source>
        <dbReference type="Google" id="ProtNLM"/>
    </source>
</evidence>
<dbReference type="SUPFAM" id="SSF52833">
    <property type="entry name" value="Thioredoxin-like"/>
    <property type="match status" value="1"/>
</dbReference>
<dbReference type="InterPro" id="IPR036249">
    <property type="entry name" value="Thioredoxin-like_sf"/>
</dbReference>
<dbReference type="Gene3D" id="3.40.30.10">
    <property type="entry name" value="Glutaredoxin"/>
    <property type="match status" value="1"/>
</dbReference>
<organism evidence="2 3">
    <name type="scientific">Castellaniella denitrificans</name>
    <dbReference type="NCBI Taxonomy" id="56119"/>
    <lineage>
        <taxon>Bacteria</taxon>
        <taxon>Pseudomonadati</taxon>
        <taxon>Pseudomonadota</taxon>
        <taxon>Betaproteobacteria</taxon>
        <taxon>Burkholderiales</taxon>
        <taxon>Alcaligenaceae</taxon>
        <taxon>Castellaniella</taxon>
    </lineage>
</organism>
<keyword evidence="1" id="KW-0812">Transmembrane</keyword>
<dbReference type="Proteomes" id="UP001068379">
    <property type="component" value="Unassembled WGS sequence"/>
</dbReference>
<keyword evidence="1" id="KW-0472">Membrane</keyword>
<proteinExistence type="predicted"/>
<keyword evidence="3" id="KW-1185">Reference proteome</keyword>
<name>A0ABT4M0Q8_9BURK</name>
<evidence type="ECO:0000256" key="1">
    <source>
        <dbReference type="SAM" id="Phobius"/>
    </source>
</evidence>
<reference evidence="2" key="1">
    <citation type="submission" date="2022-12" db="EMBL/GenBank/DDBJ databases">
        <title>Bacterial isolates from different developmental stages of Nematostella vectensis.</title>
        <authorList>
            <person name="Fraune S."/>
        </authorList>
    </citation>
    <scope>NUCLEOTIDE SEQUENCE</scope>
    <source>
        <strain evidence="2">G21619-S1</strain>
    </source>
</reference>
<gene>
    <name evidence="2" type="ORF">O4H32_02670</name>
</gene>
<sequence>MTTTTSPARTRSIRPLIAILLVCLAPVAFALLAYYVPALGLRPESRTHYGQLIEPQRPIPGDLALRDEQGRPYDLNQLKGQWLLISSGPGACPESCVRGLFVLRNSHASQGKEVDRLERVWFITDDAPAAPVVDEAYTGTHILRADPARLAAWLAPDATDPAAELARGLWIVDPLGHLMMRFPDAQQPEAVRDDIRTLLKNSRIG</sequence>
<dbReference type="EMBL" id="JAPWHE010000001">
    <property type="protein sequence ID" value="MCZ4328858.1"/>
    <property type="molecule type" value="Genomic_DNA"/>
</dbReference>
<evidence type="ECO:0000313" key="2">
    <source>
        <dbReference type="EMBL" id="MCZ4328858.1"/>
    </source>
</evidence>
<evidence type="ECO:0000313" key="3">
    <source>
        <dbReference type="Proteomes" id="UP001068379"/>
    </source>
</evidence>
<keyword evidence="1" id="KW-1133">Transmembrane helix</keyword>
<protein>
    <recommendedName>
        <fullName evidence="4">Cytochrome oxidase Cu insertion factor (SCO1/SenC/PrrC family)</fullName>
    </recommendedName>
</protein>
<dbReference type="RefSeq" id="WP_269356438.1">
    <property type="nucleotide sequence ID" value="NZ_JAPWHE010000001.1"/>
</dbReference>
<feature type="transmembrane region" description="Helical" evidence="1">
    <location>
        <begin position="16"/>
        <end position="36"/>
    </location>
</feature>
<accession>A0ABT4M0Q8</accession>